<organism evidence="5 6">
    <name type="scientific">Crocodylus porosus</name>
    <name type="common">Saltwater crocodile</name>
    <name type="synonym">Estuarine crocodile</name>
    <dbReference type="NCBI Taxonomy" id="8502"/>
    <lineage>
        <taxon>Eukaryota</taxon>
        <taxon>Metazoa</taxon>
        <taxon>Chordata</taxon>
        <taxon>Craniata</taxon>
        <taxon>Vertebrata</taxon>
        <taxon>Euteleostomi</taxon>
        <taxon>Archelosauria</taxon>
        <taxon>Archosauria</taxon>
        <taxon>Crocodylia</taxon>
        <taxon>Longirostres</taxon>
        <taxon>Crocodylidae</taxon>
        <taxon>Crocodylus</taxon>
    </lineage>
</organism>
<keyword evidence="2" id="KW-0430">Lectin</keyword>
<dbReference type="GO" id="GO:0030246">
    <property type="term" value="F:carbohydrate binding"/>
    <property type="evidence" value="ECO:0007669"/>
    <property type="project" value="UniProtKB-KW"/>
</dbReference>
<evidence type="ECO:0000256" key="3">
    <source>
        <dbReference type="SAM" id="Phobius"/>
    </source>
</evidence>
<dbReference type="GO" id="GO:0005886">
    <property type="term" value="C:plasma membrane"/>
    <property type="evidence" value="ECO:0007669"/>
    <property type="project" value="UniProtKB-SubCell"/>
</dbReference>
<dbReference type="PANTHER" id="PTHR45710">
    <property type="entry name" value="C-TYPE LECTIN DOMAIN-CONTAINING PROTEIN 180"/>
    <property type="match status" value="1"/>
</dbReference>
<proteinExistence type="predicted"/>
<evidence type="ECO:0000256" key="2">
    <source>
        <dbReference type="ARBA" id="ARBA00022734"/>
    </source>
</evidence>
<dbReference type="AlphaFoldDB" id="A0A7M4F414"/>
<dbReference type="Pfam" id="PF00059">
    <property type="entry name" value="Lectin_C"/>
    <property type="match status" value="1"/>
</dbReference>
<sequence>MEARGAAAWSRGEPAWLRRRHHHRRSKSDPGVLWKLLPPPPAETLGVCSVQVESPGGPNGSRRRSVWDHCSHLWFWRRIAGITTAVAVILLLLWYSWSPPRLPHIEPCPDDWLYYQKKCYYLSEEQADWTSSQNFCFAHGASLAVIESKQEMHFIMNRMRTRDFWIGLYKEGDAFHWLSGEALDTNLVASRLAQRHRDGEQGWLWLHKPKIKREERKLT</sequence>
<reference evidence="5" key="2">
    <citation type="submission" date="2025-09" db="UniProtKB">
        <authorList>
            <consortium name="Ensembl"/>
        </authorList>
    </citation>
    <scope>IDENTIFICATION</scope>
</reference>
<keyword evidence="3" id="KW-1133">Transmembrane helix</keyword>
<evidence type="ECO:0000313" key="6">
    <source>
        <dbReference type="Proteomes" id="UP000594220"/>
    </source>
</evidence>
<dbReference type="InterPro" id="IPR001304">
    <property type="entry name" value="C-type_lectin-like"/>
</dbReference>
<protein>
    <submittedName>
        <fullName evidence="5">C-type lectin domain family 2 member L-like</fullName>
    </submittedName>
</protein>
<gene>
    <name evidence="5" type="primary">LOC109316039</name>
</gene>
<dbReference type="Gene3D" id="3.10.100.10">
    <property type="entry name" value="Mannose-Binding Protein A, subunit A"/>
    <property type="match status" value="1"/>
</dbReference>
<dbReference type="PROSITE" id="PS50041">
    <property type="entry name" value="C_TYPE_LECTIN_2"/>
    <property type="match status" value="1"/>
</dbReference>
<name>A0A7M4F414_CROPO</name>
<evidence type="ECO:0000256" key="1">
    <source>
        <dbReference type="ARBA" id="ARBA00004401"/>
    </source>
</evidence>
<dbReference type="PANTHER" id="PTHR45710:SF8">
    <property type="entry name" value="RERATING FAMILY MEMBER 4"/>
    <property type="match status" value="1"/>
</dbReference>
<dbReference type="SUPFAM" id="SSF56436">
    <property type="entry name" value="C-type lectin-like"/>
    <property type="match status" value="1"/>
</dbReference>
<dbReference type="InterPro" id="IPR016186">
    <property type="entry name" value="C-type_lectin-like/link_sf"/>
</dbReference>
<dbReference type="InterPro" id="IPR050828">
    <property type="entry name" value="C-type_lectin/matrix_domain"/>
</dbReference>
<keyword evidence="3" id="KW-0472">Membrane</keyword>
<dbReference type="Proteomes" id="UP000594220">
    <property type="component" value="Unplaced"/>
</dbReference>
<evidence type="ECO:0000313" key="5">
    <source>
        <dbReference type="Ensembl" id="ENSCPRP00005018175.1"/>
    </source>
</evidence>
<dbReference type="Ensembl" id="ENSCPRT00005021262.1">
    <property type="protein sequence ID" value="ENSCPRP00005018175.1"/>
    <property type="gene ID" value="ENSCPRG00005012673.1"/>
</dbReference>
<reference evidence="5" key="1">
    <citation type="submission" date="2025-08" db="UniProtKB">
        <authorList>
            <consortium name="Ensembl"/>
        </authorList>
    </citation>
    <scope>IDENTIFICATION</scope>
</reference>
<dbReference type="InterPro" id="IPR033992">
    <property type="entry name" value="NKR-like_CTLD"/>
</dbReference>
<dbReference type="InterPro" id="IPR016187">
    <property type="entry name" value="CTDL_fold"/>
</dbReference>
<feature type="transmembrane region" description="Helical" evidence="3">
    <location>
        <begin position="79"/>
        <end position="97"/>
    </location>
</feature>
<evidence type="ECO:0000259" key="4">
    <source>
        <dbReference type="PROSITE" id="PS50041"/>
    </source>
</evidence>
<dbReference type="GeneTree" id="ENSGT00940000162705"/>
<accession>A0A7M4F414</accession>
<keyword evidence="3" id="KW-0812">Transmembrane</keyword>
<feature type="domain" description="C-type lectin" evidence="4">
    <location>
        <begin position="115"/>
        <end position="184"/>
    </location>
</feature>
<keyword evidence="6" id="KW-1185">Reference proteome</keyword>
<dbReference type="CDD" id="cd03593">
    <property type="entry name" value="CLECT_NK_receptors_like"/>
    <property type="match status" value="1"/>
</dbReference>
<comment type="subcellular location">
    <subcellularLocation>
        <location evidence="1">Cell membrane</location>
        <topology evidence="1">Single-pass type II membrane protein</topology>
    </subcellularLocation>
</comment>
<dbReference type="SMART" id="SM00034">
    <property type="entry name" value="CLECT"/>
    <property type="match status" value="1"/>
</dbReference>